<evidence type="ECO:0000256" key="4">
    <source>
        <dbReference type="ARBA" id="ARBA00022746"/>
    </source>
</evidence>
<accession>A0A1S1YXW3</accession>
<proteinExistence type="predicted"/>
<dbReference type="NCBIfam" id="TIGR03462">
    <property type="entry name" value="CarR_dom_SF"/>
    <property type="match status" value="2"/>
</dbReference>
<evidence type="ECO:0000313" key="11">
    <source>
        <dbReference type="Proteomes" id="UP000179797"/>
    </source>
</evidence>
<feature type="transmembrane region" description="Helical" evidence="8">
    <location>
        <begin position="201"/>
        <end position="218"/>
    </location>
</feature>
<feature type="transmembrane region" description="Helical" evidence="8">
    <location>
        <begin position="6"/>
        <end position="25"/>
    </location>
</feature>
<evidence type="ECO:0000256" key="1">
    <source>
        <dbReference type="ARBA" id="ARBA00004141"/>
    </source>
</evidence>
<dbReference type="InterPro" id="IPR017825">
    <property type="entry name" value="Lycopene_cyclase_dom"/>
</dbReference>
<dbReference type="Proteomes" id="UP000179797">
    <property type="component" value="Unassembled WGS sequence"/>
</dbReference>
<evidence type="ECO:0000256" key="2">
    <source>
        <dbReference type="ARBA" id="ARBA00004829"/>
    </source>
</evidence>
<comment type="subcellular location">
    <subcellularLocation>
        <location evidence="1">Membrane</location>
        <topology evidence="1">Multi-pass membrane protein</topology>
    </subcellularLocation>
</comment>
<feature type="transmembrane region" description="Helical" evidence="8">
    <location>
        <begin position="81"/>
        <end position="102"/>
    </location>
</feature>
<dbReference type="EMBL" id="JRYR02000001">
    <property type="protein sequence ID" value="OHX65847.1"/>
    <property type="molecule type" value="Genomic_DNA"/>
</dbReference>
<evidence type="ECO:0000256" key="5">
    <source>
        <dbReference type="ARBA" id="ARBA00022989"/>
    </source>
</evidence>
<dbReference type="GO" id="GO:0045436">
    <property type="term" value="F:lycopene beta cyclase activity"/>
    <property type="evidence" value="ECO:0007669"/>
    <property type="project" value="UniProtKB-ARBA"/>
</dbReference>
<evidence type="ECO:0000259" key="9">
    <source>
        <dbReference type="Pfam" id="PF18916"/>
    </source>
</evidence>
<protein>
    <recommendedName>
        <fullName evidence="9">Lycopene cyclase domain-containing protein</fullName>
    </recommendedName>
</protein>
<dbReference type="Pfam" id="PF18916">
    <property type="entry name" value="Lycopene_cyc"/>
    <property type="match status" value="2"/>
</dbReference>
<keyword evidence="5 8" id="KW-1133">Transmembrane helix</keyword>
<evidence type="ECO:0000256" key="8">
    <source>
        <dbReference type="SAM" id="Phobius"/>
    </source>
</evidence>
<organism evidence="10 11">
    <name type="scientific">Flammeovirga pacifica</name>
    <dbReference type="NCBI Taxonomy" id="915059"/>
    <lineage>
        <taxon>Bacteria</taxon>
        <taxon>Pseudomonadati</taxon>
        <taxon>Bacteroidota</taxon>
        <taxon>Cytophagia</taxon>
        <taxon>Cytophagales</taxon>
        <taxon>Flammeovirgaceae</taxon>
        <taxon>Flammeovirga</taxon>
    </lineage>
</organism>
<comment type="caution">
    <text evidence="10">The sequence shown here is derived from an EMBL/GenBank/DDBJ whole genome shotgun (WGS) entry which is preliminary data.</text>
</comment>
<keyword evidence="11" id="KW-1185">Reference proteome</keyword>
<evidence type="ECO:0000256" key="6">
    <source>
        <dbReference type="ARBA" id="ARBA00023136"/>
    </source>
</evidence>
<dbReference type="GO" id="GO:0016872">
    <property type="term" value="F:intramolecular lyase activity"/>
    <property type="evidence" value="ECO:0007669"/>
    <property type="project" value="InterPro"/>
</dbReference>
<gene>
    <name evidence="10" type="ORF">NH26_05520</name>
</gene>
<evidence type="ECO:0000256" key="3">
    <source>
        <dbReference type="ARBA" id="ARBA00022692"/>
    </source>
</evidence>
<dbReference type="AlphaFoldDB" id="A0A1S1YXW3"/>
<dbReference type="GO" id="GO:0016117">
    <property type="term" value="P:carotenoid biosynthetic process"/>
    <property type="evidence" value="ECO:0007669"/>
    <property type="project" value="UniProtKB-KW"/>
</dbReference>
<dbReference type="RefSeq" id="WP_044219209.1">
    <property type="nucleotide sequence ID" value="NZ_JRYR02000001.1"/>
</dbReference>
<keyword evidence="7" id="KW-0413">Isomerase</keyword>
<evidence type="ECO:0000256" key="7">
    <source>
        <dbReference type="ARBA" id="ARBA00023235"/>
    </source>
</evidence>
<feature type="transmembrane region" description="Helical" evidence="8">
    <location>
        <begin position="152"/>
        <end position="171"/>
    </location>
</feature>
<feature type="transmembrane region" description="Helical" evidence="8">
    <location>
        <begin position="114"/>
        <end position="140"/>
    </location>
</feature>
<dbReference type="OrthoDB" id="5195186at2"/>
<feature type="domain" description="Lycopene cyclase" evidence="9">
    <location>
        <begin position="133"/>
        <end position="212"/>
    </location>
</feature>
<comment type="pathway">
    <text evidence="2">Carotenoid biosynthesis.</text>
</comment>
<evidence type="ECO:0000313" key="10">
    <source>
        <dbReference type="EMBL" id="OHX65847.1"/>
    </source>
</evidence>
<name>A0A1S1YXW3_FLAPC</name>
<dbReference type="GO" id="GO:0016020">
    <property type="term" value="C:membrane"/>
    <property type="evidence" value="ECO:0007669"/>
    <property type="project" value="UniProtKB-SubCell"/>
</dbReference>
<keyword evidence="3 8" id="KW-0812">Transmembrane</keyword>
<keyword evidence="6 8" id="KW-0472">Membrane</keyword>
<keyword evidence="4" id="KW-0125">Carotenoid biosynthesis</keyword>
<feature type="transmembrane region" description="Helical" evidence="8">
    <location>
        <begin position="37"/>
        <end position="57"/>
    </location>
</feature>
<dbReference type="STRING" id="915059.NH26_05520"/>
<reference evidence="10 11" key="1">
    <citation type="journal article" date="2012" name="Int. J. Syst. Evol. Microbiol.">
        <title>Flammeovirga pacifica sp. nov., isolated from deep-sea sediment.</title>
        <authorList>
            <person name="Xu H."/>
            <person name="Fu Y."/>
            <person name="Yang N."/>
            <person name="Ding Z."/>
            <person name="Lai Q."/>
            <person name="Zeng R."/>
        </authorList>
    </citation>
    <scope>NUCLEOTIDE SEQUENCE [LARGE SCALE GENOMIC DNA]</scope>
    <source>
        <strain evidence="11">DSM 24597 / LMG 26175 / WPAGA1</strain>
    </source>
</reference>
<feature type="domain" description="Lycopene cyclase" evidence="9">
    <location>
        <begin position="7"/>
        <end position="98"/>
    </location>
</feature>
<sequence length="223" mass="26202">MPEQFNLYLVINLIAIAGPFFLSFDKKVAFYKKWSKLIYALIFLWSIYLPWDIFFAATEEWGFNPDYLIGLDLAFLPLEEWMFFIIIPYCFLFIYECIKAYFPKSEAKTELPFYFLFGIALGQFLHGGIYSYMNLVVIIFGFLISRKHLNQAFWYSYLITIGPFLIFNGILTGSVTPQPVVWYNTAAFSGVRIGTIPTEDFIYLLGMMLLCIKGWYWMDRKSE</sequence>